<evidence type="ECO:0000256" key="4">
    <source>
        <dbReference type="ARBA" id="ARBA00023163"/>
    </source>
</evidence>
<dbReference type="SMART" id="SM00774">
    <property type="entry name" value="WRKY"/>
    <property type="match status" value="1"/>
</dbReference>
<reference evidence="7" key="1">
    <citation type="submission" date="2015-06" db="UniProtKB">
        <authorList>
            <consortium name="EnsemblPlants"/>
        </authorList>
    </citation>
    <scope>IDENTIFICATION</scope>
</reference>
<evidence type="ECO:0000256" key="5">
    <source>
        <dbReference type="ARBA" id="ARBA00023242"/>
    </source>
</evidence>
<keyword evidence="2" id="KW-0805">Transcription regulation</keyword>
<dbReference type="AlphaFoldDB" id="R7W879"/>
<feature type="region of interest" description="Disordered" evidence="6">
    <location>
        <begin position="121"/>
        <end position="156"/>
    </location>
</feature>
<sequence>MRCSTAGTLLRHALDTAVDKCGGGIVNEVREGGGGEGVERQEVWDGVTWLWWRCLCEKEPEWKKRSLRLGRPGRRGSWGVQTVLQESSPEATLEAGELVDGMMAKLSTAMSVLGTGDVRVASSSGAGRAPGGRRKRSGAASFGPHHRSSSRRRMKSPLIKTVTATTLTDGKSWRKYGQKQINDSTNPRSYYRCTHLPDQGCKAKRHVHVSESNPSEYTIDYYGQHTCRDPSTFPSLIVQRAADAAPPPDCGNLISFAPINGVNNAFTASTSMSAFAHHLMKEASDHHPMLFSRFSNYSSSPPAQEGVSSGSPSPACHGKYMQYAGGQFINVTSLRTSPLTVGSAPAGYWPVVEVTGVEMDAAAGMDSFPSSPSSLGFMSGSLGGSFGNNVYDDDLFSFDS</sequence>
<evidence type="ECO:0000256" key="3">
    <source>
        <dbReference type="ARBA" id="ARBA00023125"/>
    </source>
</evidence>
<organism evidence="7">
    <name type="scientific">Aegilops tauschii</name>
    <name type="common">Tausch's goatgrass</name>
    <name type="synonym">Aegilops squarrosa</name>
    <dbReference type="NCBI Taxonomy" id="37682"/>
    <lineage>
        <taxon>Eukaryota</taxon>
        <taxon>Viridiplantae</taxon>
        <taxon>Streptophyta</taxon>
        <taxon>Embryophyta</taxon>
        <taxon>Tracheophyta</taxon>
        <taxon>Spermatophyta</taxon>
        <taxon>Magnoliopsida</taxon>
        <taxon>Liliopsida</taxon>
        <taxon>Poales</taxon>
        <taxon>Poaceae</taxon>
        <taxon>BOP clade</taxon>
        <taxon>Pooideae</taxon>
        <taxon>Triticodae</taxon>
        <taxon>Triticeae</taxon>
        <taxon>Triticinae</taxon>
        <taxon>Aegilops</taxon>
    </lineage>
</organism>
<protein>
    <submittedName>
        <fullName evidence="7">Putative WRKY transcription factor 70</fullName>
    </submittedName>
</protein>
<evidence type="ECO:0000256" key="6">
    <source>
        <dbReference type="SAM" id="MobiDB-lite"/>
    </source>
</evidence>
<proteinExistence type="predicted"/>
<dbReference type="Gene3D" id="2.20.25.80">
    <property type="entry name" value="WRKY domain"/>
    <property type="match status" value="1"/>
</dbReference>
<feature type="compositionally biased region" description="Basic residues" evidence="6">
    <location>
        <begin position="144"/>
        <end position="155"/>
    </location>
</feature>
<dbReference type="PROSITE" id="PS50811">
    <property type="entry name" value="WRKY"/>
    <property type="match status" value="1"/>
</dbReference>
<evidence type="ECO:0000256" key="1">
    <source>
        <dbReference type="ARBA" id="ARBA00004123"/>
    </source>
</evidence>
<dbReference type="InterPro" id="IPR003657">
    <property type="entry name" value="WRKY_dom"/>
</dbReference>
<name>R7W879_AEGTA</name>
<keyword evidence="4" id="KW-0804">Transcription</keyword>
<dbReference type="GO" id="GO:0003700">
    <property type="term" value="F:DNA-binding transcription factor activity"/>
    <property type="evidence" value="ECO:0007669"/>
    <property type="project" value="InterPro"/>
</dbReference>
<dbReference type="SUPFAM" id="SSF118290">
    <property type="entry name" value="WRKY DNA-binding domain"/>
    <property type="match status" value="1"/>
</dbReference>
<dbReference type="Pfam" id="PF03106">
    <property type="entry name" value="WRKY"/>
    <property type="match status" value="1"/>
</dbReference>
<keyword evidence="5" id="KW-0539">Nucleus</keyword>
<evidence type="ECO:0000256" key="2">
    <source>
        <dbReference type="ARBA" id="ARBA00023015"/>
    </source>
</evidence>
<dbReference type="InterPro" id="IPR044810">
    <property type="entry name" value="WRKY_plant"/>
</dbReference>
<dbReference type="GO" id="GO:0005634">
    <property type="term" value="C:nucleus"/>
    <property type="evidence" value="ECO:0007669"/>
    <property type="project" value="UniProtKB-SubCell"/>
</dbReference>
<keyword evidence="3" id="KW-0238">DNA-binding</keyword>
<comment type="subcellular location">
    <subcellularLocation>
        <location evidence="1">Nucleus</location>
    </subcellularLocation>
</comment>
<dbReference type="GO" id="GO:0043565">
    <property type="term" value="F:sequence-specific DNA binding"/>
    <property type="evidence" value="ECO:0007669"/>
    <property type="project" value="InterPro"/>
</dbReference>
<dbReference type="PANTHER" id="PTHR31282">
    <property type="entry name" value="WRKY TRANSCRIPTION FACTOR 21-RELATED"/>
    <property type="match status" value="1"/>
</dbReference>
<dbReference type="EnsemblPlants" id="EMT18192">
    <property type="protein sequence ID" value="EMT18192"/>
    <property type="gene ID" value="F775_15928"/>
</dbReference>
<dbReference type="InterPro" id="IPR036576">
    <property type="entry name" value="WRKY_dom_sf"/>
</dbReference>
<accession>R7W879</accession>
<evidence type="ECO:0000313" key="7">
    <source>
        <dbReference type="EnsemblPlants" id="EMT18192"/>
    </source>
</evidence>